<gene>
    <name evidence="11" type="ORF">C4K68_21905</name>
</gene>
<sequence length="214" mass="23689">MSAIKHVWARLEEWLIAFLLAAMTLVTFVYVVLNNLYPVFYYFGDSFAESSVSVSDFFYAVGDIFITPAQEMTWSNALVKAMFGWLIFIGISYGVRTAGHIGVDALVKLASKPVQRLIGIIATLACVGYAGLMTVSSFEWIHTLFLHPTEAEDLGRFGIEQWHIGMIVPVGFALVAIRFLEVLYRILTGQQSGLGLADEAGDALKLAEEQEHKS</sequence>
<reference evidence="11 12" key="1">
    <citation type="submission" date="2018-02" db="EMBL/GenBank/DDBJ databases">
        <title>novel marine gammaproteobacteria from coastal saline agro ecosystem.</title>
        <authorList>
            <person name="Krishnan R."/>
            <person name="Ramesh Kumar N."/>
        </authorList>
    </citation>
    <scope>NUCLEOTIDE SEQUENCE [LARGE SCALE GENOMIC DNA]</scope>
    <source>
        <strain evidence="11 12">228</strain>
    </source>
</reference>
<accession>A0A2S5KKN3</accession>
<comment type="function">
    <text evidence="9">Part of the tripartite ATP-independent periplasmic (TRAP) transport system.</text>
</comment>
<organism evidence="11 12">
    <name type="scientific">Proteobacteria bacterium 228</name>
    <dbReference type="NCBI Taxonomy" id="2083153"/>
    <lineage>
        <taxon>Bacteria</taxon>
        <taxon>Pseudomonadati</taxon>
        <taxon>Pseudomonadota</taxon>
    </lineage>
</organism>
<dbReference type="Proteomes" id="UP000238196">
    <property type="component" value="Unassembled WGS sequence"/>
</dbReference>
<feature type="domain" description="Tripartite ATP-independent periplasmic transporters DctQ component" evidence="10">
    <location>
        <begin position="71"/>
        <end position="188"/>
    </location>
</feature>
<keyword evidence="6 9" id="KW-1133">Transmembrane helix</keyword>
<evidence type="ECO:0000256" key="8">
    <source>
        <dbReference type="ARBA" id="ARBA00038436"/>
    </source>
</evidence>
<feature type="transmembrane region" description="Helical" evidence="9">
    <location>
        <begin position="77"/>
        <end position="96"/>
    </location>
</feature>
<dbReference type="Pfam" id="PF04290">
    <property type="entry name" value="DctQ"/>
    <property type="match status" value="1"/>
</dbReference>
<comment type="subunit">
    <text evidence="9">The complex comprises the extracytoplasmic solute receptor protein and the two transmembrane proteins.</text>
</comment>
<keyword evidence="2 9" id="KW-0813">Transport</keyword>
<dbReference type="GO" id="GO:0022857">
    <property type="term" value="F:transmembrane transporter activity"/>
    <property type="evidence" value="ECO:0007669"/>
    <property type="project" value="UniProtKB-UniRule"/>
</dbReference>
<dbReference type="GO" id="GO:0015740">
    <property type="term" value="P:C4-dicarboxylate transport"/>
    <property type="evidence" value="ECO:0007669"/>
    <property type="project" value="TreeGrafter"/>
</dbReference>
<dbReference type="AlphaFoldDB" id="A0A2S5KKN3"/>
<dbReference type="InterPro" id="IPR055348">
    <property type="entry name" value="DctQ"/>
</dbReference>
<comment type="subcellular location">
    <subcellularLocation>
        <location evidence="1 9">Cell inner membrane</location>
        <topology evidence="1 9">Multi-pass membrane protein</topology>
    </subcellularLocation>
</comment>
<feature type="transmembrane region" description="Helical" evidence="9">
    <location>
        <begin position="117"/>
        <end position="141"/>
    </location>
</feature>
<evidence type="ECO:0000256" key="1">
    <source>
        <dbReference type="ARBA" id="ARBA00004429"/>
    </source>
</evidence>
<keyword evidence="5 9" id="KW-0812">Transmembrane</keyword>
<keyword evidence="7 9" id="KW-0472">Membrane</keyword>
<dbReference type="PANTHER" id="PTHR35011:SF2">
    <property type="entry name" value="2,3-DIKETO-L-GULONATE TRAP TRANSPORTER SMALL PERMEASE PROTEIN YIAM"/>
    <property type="match status" value="1"/>
</dbReference>
<evidence type="ECO:0000256" key="2">
    <source>
        <dbReference type="ARBA" id="ARBA00022448"/>
    </source>
</evidence>
<evidence type="ECO:0000313" key="12">
    <source>
        <dbReference type="Proteomes" id="UP000238196"/>
    </source>
</evidence>
<evidence type="ECO:0000256" key="7">
    <source>
        <dbReference type="ARBA" id="ARBA00023136"/>
    </source>
</evidence>
<evidence type="ECO:0000256" key="9">
    <source>
        <dbReference type="RuleBase" id="RU369079"/>
    </source>
</evidence>
<keyword evidence="4 9" id="KW-0997">Cell inner membrane</keyword>
<comment type="similarity">
    <text evidence="8 9">Belongs to the TRAP transporter small permease family.</text>
</comment>
<keyword evidence="3" id="KW-1003">Cell membrane</keyword>
<evidence type="ECO:0000256" key="5">
    <source>
        <dbReference type="ARBA" id="ARBA00022692"/>
    </source>
</evidence>
<dbReference type="PANTHER" id="PTHR35011">
    <property type="entry name" value="2,3-DIKETO-L-GULONATE TRAP TRANSPORTER SMALL PERMEASE PROTEIN YIAM"/>
    <property type="match status" value="1"/>
</dbReference>
<name>A0A2S5KKN3_9PROT</name>
<dbReference type="OrthoDB" id="9791324at2"/>
<evidence type="ECO:0000256" key="3">
    <source>
        <dbReference type="ARBA" id="ARBA00022475"/>
    </source>
</evidence>
<evidence type="ECO:0000259" key="10">
    <source>
        <dbReference type="Pfam" id="PF04290"/>
    </source>
</evidence>
<dbReference type="EMBL" id="PRLP01000106">
    <property type="protein sequence ID" value="PPC75290.1"/>
    <property type="molecule type" value="Genomic_DNA"/>
</dbReference>
<protein>
    <recommendedName>
        <fullName evidence="9">TRAP transporter small permease protein</fullName>
    </recommendedName>
</protein>
<dbReference type="GO" id="GO:0005886">
    <property type="term" value="C:plasma membrane"/>
    <property type="evidence" value="ECO:0007669"/>
    <property type="project" value="UniProtKB-SubCell"/>
</dbReference>
<comment type="caution">
    <text evidence="11">The sequence shown here is derived from an EMBL/GenBank/DDBJ whole genome shotgun (WGS) entry which is preliminary data.</text>
</comment>
<proteinExistence type="inferred from homology"/>
<evidence type="ECO:0000313" key="11">
    <source>
        <dbReference type="EMBL" id="PPC75290.1"/>
    </source>
</evidence>
<feature type="transmembrane region" description="Helical" evidence="9">
    <location>
        <begin position="14"/>
        <end position="33"/>
    </location>
</feature>
<feature type="transmembrane region" description="Helical" evidence="9">
    <location>
        <begin position="161"/>
        <end position="180"/>
    </location>
</feature>
<evidence type="ECO:0000256" key="6">
    <source>
        <dbReference type="ARBA" id="ARBA00022989"/>
    </source>
</evidence>
<evidence type="ECO:0000256" key="4">
    <source>
        <dbReference type="ARBA" id="ARBA00022519"/>
    </source>
</evidence>
<dbReference type="InterPro" id="IPR007387">
    <property type="entry name" value="TRAP_DctQ"/>
</dbReference>